<proteinExistence type="predicted"/>
<evidence type="ECO:0000313" key="2">
    <source>
        <dbReference type="Proteomes" id="UP000829398"/>
    </source>
</evidence>
<protein>
    <submittedName>
        <fullName evidence="1">Glucosyl transferase</fullName>
    </submittedName>
</protein>
<evidence type="ECO:0000313" key="1">
    <source>
        <dbReference type="EMBL" id="KAH9714538.1"/>
    </source>
</evidence>
<dbReference type="Proteomes" id="UP000829398">
    <property type="component" value="Chromosome 7"/>
</dbReference>
<sequence>MVEGETSRIGERSTETISGDTSGGRRDLANRYSTPVIGGQKINVEKFDGKINFGIWRREVMDALIQIDLDVVLKNKRHFSLGKVELLANGREPDVLVIPYPAEGHPGSLMKLSMKIPEHGIKVNASNDCEQIKCVIADVSVGWALEVAEQMGTARAAVIRSSPANLALFFHIPKLVEAGILDSTDAGNAMNDDELILLSEKSLPWKRNEYKWSYPSQPQILKMTFGRASSIVQSLEIANWVLYNSFNERHPPACDLTPYILTIGPLLTGNNHSKHSAINFWPEDSTCLSWLDKQARGSVIYVAFGSVAIFIQKFWIINDLALNP</sequence>
<comment type="caution">
    <text evidence="1">The sequence shown here is derived from an EMBL/GenBank/DDBJ whole genome shotgun (WGS) entry which is preliminary data.</text>
</comment>
<accession>A0ACB8JA66</accession>
<keyword evidence="1" id="KW-0808">Transferase</keyword>
<name>A0ACB8JA66_CITSI</name>
<organism evidence="1 2">
    <name type="scientific">Citrus sinensis</name>
    <name type="common">Sweet orange</name>
    <name type="synonym">Citrus aurantium var. sinensis</name>
    <dbReference type="NCBI Taxonomy" id="2711"/>
    <lineage>
        <taxon>Eukaryota</taxon>
        <taxon>Viridiplantae</taxon>
        <taxon>Streptophyta</taxon>
        <taxon>Embryophyta</taxon>
        <taxon>Tracheophyta</taxon>
        <taxon>Spermatophyta</taxon>
        <taxon>Magnoliopsida</taxon>
        <taxon>eudicotyledons</taxon>
        <taxon>Gunneridae</taxon>
        <taxon>Pentapetalae</taxon>
        <taxon>rosids</taxon>
        <taxon>malvids</taxon>
        <taxon>Sapindales</taxon>
        <taxon>Rutaceae</taxon>
        <taxon>Aurantioideae</taxon>
        <taxon>Citrus</taxon>
    </lineage>
</organism>
<dbReference type="EMBL" id="CM039176">
    <property type="protein sequence ID" value="KAH9714538.1"/>
    <property type="molecule type" value="Genomic_DNA"/>
</dbReference>
<keyword evidence="2" id="KW-1185">Reference proteome</keyword>
<reference evidence="2" key="1">
    <citation type="journal article" date="2023" name="Hortic. Res.">
        <title>A chromosome-level phased genome enabling allele-level studies in sweet orange: a case study on citrus Huanglongbing tolerance.</title>
        <authorList>
            <person name="Wu B."/>
            <person name="Yu Q."/>
            <person name="Deng Z."/>
            <person name="Duan Y."/>
            <person name="Luo F."/>
            <person name="Gmitter F. Jr."/>
        </authorList>
    </citation>
    <scope>NUCLEOTIDE SEQUENCE [LARGE SCALE GENOMIC DNA]</scope>
    <source>
        <strain evidence="2">cv. Valencia</strain>
    </source>
</reference>
<gene>
    <name evidence="1" type="ORF">KPL71_020688</name>
</gene>